<evidence type="ECO:0000313" key="2">
    <source>
        <dbReference type="EMBL" id="SFE66358.1"/>
    </source>
</evidence>
<name>A0A1I2CDP2_9GAMM</name>
<reference evidence="3" key="1">
    <citation type="submission" date="2016-10" db="EMBL/GenBank/DDBJ databases">
        <authorList>
            <person name="Varghese N."/>
            <person name="Submissions S."/>
        </authorList>
    </citation>
    <scope>NUCLEOTIDE SEQUENCE [LARGE SCALE GENOMIC DNA]</scope>
    <source>
        <strain evidence="3">UNC178MFTsu3.1</strain>
    </source>
</reference>
<dbReference type="Proteomes" id="UP000199477">
    <property type="component" value="Unassembled WGS sequence"/>
</dbReference>
<proteinExistence type="predicted"/>
<dbReference type="AlphaFoldDB" id="A0A1I2CDP2"/>
<sequence>MPAQPFDVVDVKTSSSPSASSSERLHLTLAQAQRLQLAAQGLLRAPRRRARRADVVEAIARMRLLQIDTIHVVARSPYLVLHSRLGEYEPAWLDEALAQGKLAECWAHEACFVPAADYAWHRAWSVRRGTHWAHRHAERMHREQREDMDGLLERIRANGPVRAADFEREERGAASGWWSWKPEKRWLEAWFALGELMVSRRERFQRVYDLAGRVIAQLQPSFDAAPLGLEQDALRRRFILDAVRALGVTQARWIADYHRLKPAVTERELAPLVASGELIEVAVADWKVPGYVHAEHADLLAQASRGSLRASCTTLLSPFDPLVWDRARAQAMFGFEYTIECYVPAAKRRYGYYVLPILRRGRLVGRLDAKAHRAECVFEVKALYLEEGETPTPEWIADVAEAVAATARWHGTPKIRLGRCRPANVAAALRAHWRGKE</sequence>
<dbReference type="InterPro" id="IPR009351">
    <property type="entry name" value="AlkZ-like"/>
</dbReference>
<protein>
    <recommendedName>
        <fullName evidence="4">Winged helix-turn-helix domain-containing protein</fullName>
    </recommendedName>
</protein>
<gene>
    <name evidence="2" type="ORF">SAMN02799615_01466</name>
</gene>
<dbReference type="Pfam" id="PF06224">
    <property type="entry name" value="AlkZ-like"/>
    <property type="match status" value="1"/>
</dbReference>
<dbReference type="PANTHER" id="PTHR30528">
    <property type="entry name" value="CYTOPLASMIC PROTEIN"/>
    <property type="match status" value="1"/>
</dbReference>
<dbReference type="STRING" id="500610.SAMN02799615_01466"/>
<dbReference type="PANTHER" id="PTHR30528:SF0">
    <property type="entry name" value="CYTOPLASMIC PROTEIN"/>
    <property type="match status" value="1"/>
</dbReference>
<evidence type="ECO:0000313" key="3">
    <source>
        <dbReference type="Proteomes" id="UP000199477"/>
    </source>
</evidence>
<dbReference type="RefSeq" id="WP_081805241.1">
    <property type="nucleotide sequence ID" value="NZ_FONH01000003.1"/>
</dbReference>
<keyword evidence="3" id="KW-1185">Reference proteome</keyword>
<evidence type="ECO:0000256" key="1">
    <source>
        <dbReference type="SAM" id="MobiDB-lite"/>
    </source>
</evidence>
<accession>A0A1I2CDP2</accession>
<dbReference type="EMBL" id="FONH01000003">
    <property type="protein sequence ID" value="SFE66358.1"/>
    <property type="molecule type" value="Genomic_DNA"/>
</dbReference>
<organism evidence="2 3">
    <name type="scientific">Dyella marensis</name>
    <dbReference type="NCBI Taxonomy" id="500610"/>
    <lineage>
        <taxon>Bacteria</taxon>
        <taxon>Pseudomonadati</taxon>
        <taxon>Pseudomonadota</taxon>
        <taxon>Gammaproteobacteria</taxon>
        <taxon>Lysobacterales</taxon>
        <taxon>Rhodanobacteraceae</taxon>
        <taxon>Dyella</taxon>
    </lineage>
</organism>
<feature type="compositionally biased region" description="Low complexity" evidence="1">
    <location>
        <begin position="14"/>
        <end position="23"/>
    </location>
</feature>
<feature type="region of interest" description="Disordered" evidence="1">
    <location>
        <begin position="1"/>
        <end position="23"/>
    </location>
</feature>
<evidence type="ECO:0008006" key="4">
    <source>
        <dbReference type="Google" id="ProtNLM"/>
    </source>
</evidence>